<dbReference type="SMART" id="SM00456">
    <property type="entry name" value="WW"/>
    <property type="match status" value="1"/>
</dbReference>
<organism evidence="3 4">
    <name type="scientific">Teratosphaeria nubilosa</name>
    <dbReference type="NCBI Taxonomy" id="161662"/>
    <lineage>
        <taxon>Eukaryota</taxon>
        <taxon>Fungi</taxon>
        <taxon>Dikarya</taxon>
        <taxon>Ascomycota</taxon>
        <taxon>Pezizomycotina</taxon>
        <taxon>Dothideomycetes</taxon>
        <taxon>Dothideomycetidae</taxon>
        <taxon>Mycosphaerellales</taxon>
        <taxon>Teratosphaeriaceae</taxon>
        <taxon>Teratosphaeria</taxon>
    </lineage>
</organism>
<keyword evidence="4" id="KW-1185">Reference proteome</keyword>
<dbReference type="AlphaFoldDB" id="A0A6G1LE90"/>
<dbReference type="Proteomes" id="UP000799436">
    <property type="component" value="Unassembled WGS sequence"/>
</dbReference>
<dbReference type="SUPFAM" id="SSF51045">
    <property type="entry name" value="WW domain"/>
    <property type="match status" value="1"/>
</dbReference>
<dbReference type="InterPro" id="IPR036020">
    <property type="entry name" value="WW_dom_sf"/>
</dbReference>
<feature type="compositionally biased region" description="Polar residues" evidence="1">
    <location>
        <begin position="13"/>
        <end position="35"/>
    </location>
</feature>
<sequence>MSGQRIPDDAPPSYSQATGRTDNAASSSARPNVQDTGHLAVPGSSSESRPTPAHRRSMEDEQRPLPTGWVRTFDPQTGHQFFVDTTKEPPRSIWHHPYDDEDYLRTLSSSERERIEQESLGRGHPPSKEDIIAAHTDEEDAHDDAHHHATTGTAELPPRPTDKGKKSFGRKLKDKVTGSTHEERELARKKRAEAEERAYQHHQNVRAAMAKAAETGEPQLIGKDREGKNVYIEPPAYTGGYGGYGGGYGYNPYGSGLYSPYGRYSRPTAPYGRPYGSGYGGGYGLPIGLGVGGGLLGGLLLGDLAFGGF</sequence>
<name>A0A6G1LE90_9PEZI</name>
<evidence type="ECO:0000259" key="2">
    <source>
        <dbReference type="SMART" id="SM00456"/>
    </source>
</evidence>
<dbReference type="EMBL" id="ML995822">
    <property type="protein sequence ID" value="KAF2770912.1"/>
    <property type="molecule type" value="Genomic_DNA"/>
</dbReference>
<dbReference type="InterPro" id="IPR001202">
    <property type="entry name" value="WW_dom"/>
</dbReference>
<dbReference type="OrthoDB" id="2367685at2759"/>
<evidence type="ECO:0000313" key="3">
    <source>
        <dbReference type="EMBL" id="KAF2770912.1"/>
    </source>
</evidence>
<dbReference type="Gene3D" id="2.20.70.10">
    <property type="match status" value="1"/>
</dbReference>
<feature type="region of interest" description="Disordered" evidence="1">
    <location>
        <begin position="1"/>
        <end position="190"/>
    </location>
</feature>
<gene>
    <name evidence="3" type="ORF">EJ03DRAFT_381682</name>
</gene>
<feature type="compositionally biased region" description="Basic and acidic residues" evidence="1">
    <location>
        <begin position="110"/>
        <end position="136"/>
    </location>
</feature>
<proteinExistence type="predicted"/>
<protein>
    <recommendedName>
        <fullName evidence="2">WW domain-containing protein</fullName>
    </recommendedName>
</protein>
<evidence type="ECO:0000313" key="4">
    <source>
        <dbReference type="Proteomes" id="UP000799436"/>
    </source>
</evidence>
<reference evidence="3" key="1">
    <citation type="journal article" date="2020" name="Stud. Mycol.">
        <title>101 Dothideomycetes genomes: a test case for predicting lifestyles and emergence of pathogens.</title>
        <authorList>
            <person name="Haridas S."/>
            <person name="Albert R."/>
            <person name="Binder M."/>
            <person name="Bloem J."/>
            <person name="Labutti K."/>
            <person name="Salamov A."/>
            <person name="Andreopoulos B."/>
            <person name="Baker S."/>
            <person name="Barry K."/>
            <person name="Bills G."/>
            <person name="Bluhm B."/>
            <person name="Cannon C."/>
            <person name="Castanera R."/>
            <person name="Culley D."/>
            <person name="Daum C."/>
            <person name="Ezra D."/>
            <person name="Gonzalez J."/>
            <person name="Henrissat B."/>
            <person name="Kuo A."/>
            <person name="Liang C."/>
            <person name="Lipzen A."/>
            <person name="Lutzoni F."/>
            <person name="Magnuson J."/>
            <person name="Mondo S."/>
            <person name="Nolan M."/>
            <person name="Ohm R."/>
            <person name="Pangilinan J."/>
            <person name="Park H.-J."/>
            <person name="Ramirez L."/>
            <person name="Alfaro M."/>
            <person name="Sun H."/>
            <person name="Tritt A."/>
            <person name="Yoshinaga Y."/>
            <person name="Zwiers L.-H."/>
            <person name="Turgeon B."/>
            <person name="Goodwin S."/>
            <person name="Spatafora J."/>
            <person name="Crous P."/>
            <person name="Grigoriev I."/>
        </authorList>
    </citation>
    <scope>NUCLEOTIDE SEQUENCE</scope>
    <source>
        <strain evidence="3">CBS 116005</strain>
    </source>
</reference>
<accession>A0A6G1LE90</accession>
<feature type="compositionally biased region" description="Basic and acidic residues" evidence="1">
    <location>
        <begin position="174"/>
        <end position="190"/>
    </location>
</feature>
<evidence type="ECO:0000256" key="1">
    <source>
        <dbReference type="SAM" id="MobiDB-lite"/>
    </source>
</evidence>
<feature type="domain" description="WW" evidence="2">
    <location>
        <begin position="64"/>
        <end position="99"/>
    </location>
</feature>